<dbReference type="SUPFAM" id="SSF50475">
    <property type="entry name" value="FMN-binding split barrel"/>
    <property type="match status" value="1"/>
</dbReference>
<reference evidence="1" key="2">
    <citation type="submission" date="2021-04" db="EMBL/GenBank/DDBJ databases">
        <authorList>
            <person name="Gilroy R."/>
        </authorList>
    </citation>
    <scope>NUCLEOTIDE SEQUENCE</scope>
    <source>
        <strain evidence="1">ChiHecolR3B27-1887</strain>
    </source>
</reference>
<protein>
    <submittedName>
        <fullName evidence="1">Pyridoxamine 5'-phosphate oxidase family protein</fullName>
    </submittedName>
</protein>
<dbReference type="Pfam" id="PF12900">
    <property type="entry name" value="Pyridox_ox_2"/>
    <property type="match status" value="1"/>
</dbReference>
<sequence length="162" mass="17947">MRRANRQITDPAEVRALIERCHTVRVGAVDEDGVFVVPLNFGYEWVGGRLVLYLHSASEGRKAEAFSRGPRVAIEMDVELGVITGGYACAYSFSYQSIMGSGLISPVANVDEKRRALELIMRHMAPDAPRDSSGKFSFSDEAVERVAIFRIDVNELAAKQRL</sequence>
<comment type="caution">
    <text evidence="1">The sequence shown here is derived from an EMBL/GenBank/DDBJ whole genome shotgun (WGS) entry which is preliminary data.</text>
</comment>
<dbReference type="EMBL" id="DXBZ01000043">
    <property type="protein sequence ID" value="HIZ17926.1"/>
    <property type="molecule type" value="Genomic_DNA"/>
</dbReference>
<dbReference type="PANTHER" id="PTHR34071:SF2">
    <property type="entry name" value="FLAVIN-NUCLEOTIDE-BINDING PROTEIN"/>
    <property type="match status" value="1"/>
</dbReference>
<organism evidence="1 2">
    <name type="scientific">Candidatus Olsenella stercoravium</name>
    <dbReference type="NCBI Taxonomy" id="2838713"/>
    <lineage>
        <taxon>Bacteria</taxon>
        <taxon>Bacillati</taxon>
        <taxon>Actinomycetota</taxon>
        <taxon>Coriobacteriia</taxon>
        <taxon>Coriobacteriales</taxon>
        <taxon>Atopobiaceae</taxon>
        <taxon>Olsenella</taxon>
    </lineage>
</organism>
<proteinExistence type="predicted"/>
<dbReference type="AlphaFoldDB" id="A0A9D2IP06"/>
<gene>
    <name evidence="1" type="ORF">IAA22_02280</name>
</gene>
<reference evidence="1" key="1">
    <citation type="journal article" date="2021" name="PeerJ">
        <title>Extensive microbial diversity within the chicken gut microbiome revealed by metagenomics and culture.</title>
        <authorList>
            <person name="Gilroy R."/>
            <person name="Ravi A."/>
            <person name="Getino M."/>
            <person name="Pursley I."/>
            <person name="Horton D.L."/>
            <person name="Alikhan N.F."/>
            <person name="Baker D."/>
            <person name="Gharbi K."/>
            <person name="Hall N."/>
            <person name="Watson M."/>
            <person name="Adriaenssens E.M."/>
            <person name="Foster-Nyarko E."/>
            <person name="Jarju S."/>
            <person name="Secka A."/>
            <person name="Antonio M."/>
            <person name="Oren A."/>
            <person name="Chaudhuri R.R."/>
            <person name="La Ragione R."/>
            <person name="Hildebrand F."/>
            <person name="Pallen M.J."/>
        </authorList>
    </citation>
    <scope>NUCLEOTIDE SEQUENCE</scope>
    <source>
        <strain evidence="1">ChiHecolR3B27-1887</strain>
    </source>
</reference>
<accession>A0A9D2IP06</accession>
<name>A0A9D2IP06_9ACTN</name>
<evidence type="ECO:0000313" key="2">
    <source>
        <dbReference type="Proteomes" id="UP000824029"/>
    </source>
</evidence>
<dbReference type="Gene3D" id="2.30.110.10">
    <property type="entry name" value="Electron Transport, Fmn-binding Protein, Chain A"/>
    <property type="match status" value="1"/>
</dbReference>
<dbReference type="Proteomes" id="UP000824029">
    <property type="component" value="Unassembled WGS sequence"/>
</dbReference>
<dbReference type="InterPro" id="IPR024747">
    <property type="entry name" value="Pyridox_Oxase-rel"/>
</dbReference>
<dbReference type="PANTHER" id="PTHR34071">
    <property type="entry name" value="5-NITROIMIDAZOLE ANTIBIOTICS RESISTANCE PROTEIN, NIMA-FAMILY-RELATED PROTEIN-RELATED"/>
    <property type="match status" value="1"/>
</dbReference>
<dbReference type="InterPro" id="IPR012349">
    <property type="entry name" value="Split_barrel_FMN-bd"/>
</dbReference>
<evidence type="ECO:0000313" key="1">
    <source>
        <dbReference type="EMBL" id="HIZ17926.1"/>
    </source>
</evidence>